<evidence type="ECO:0000313" key="2">
    <source>
        <dbReference type="RefSeq" id="XP_045149203.1"/>
    </source>
</evidence>
<protein>
    <submittedName>
        <fullName evidence="2">Natural killer cells antigen CD94-like</fullName>
    </submittedName>
</protein>
<keyword evidence="1" id="KW-1185">Reference proteome</keyword>
<accession>A0AC55DBU4</accession>
<gene>
    <name evidence="2" type="primary">LOC101642848</name>
</gene>
<evidence type="ECO:0000313" key="1">
    <source>
        <dbReference type="Proteomes" id="UP000694863"/>
    </source>
</evidence>
<dbReference type="RefSeq" id="XP_045149203.1">
    <property type="nucleotide sequence ID" value="XM_045293268.1"/>
</dbReference>
<reference evidence="2" key="1">
    <citation type="submission" date="2025-08" db="UniProtKB">
        <authorList>
            <consortium name="RefSeq"/>
        </authorList>
    </citation>
    <scope>IDENTIFICATION</scope>
</reference>
<organism evidence="1 2">
    <name type="scientific">Echinops telfairi</name>
    <name type="common">Lesser hedgehog tenrec</name>
    <dbReference type="NCBI Taxonomy" id="9371"/>
    <lineage>
        <taxon>Eukaryota</taxon>
        <taxon>Metazoa</taxon>
        <taxon>Chordata</taxon>
        <taxon>Craniata</taxon>
        <taxon>Vertebrata</taxon>
        <taxon>Euteleostomi</taxon>
        <taxon>Mammalia</taxon>
        <taxon>Eutheria</taxon>
        <taxon>Afrotheria</taxon>
        <taxon>Tenrecidae</taxon>
        <taxon>Tenrecinae</taxon>
        <taxon>Echinops</taxon>
    </lineage>
</organism>
<name>A0AC55DBU4_ECHTE</name>
<proteinExistence type="predicted"/>
<sequence length="157" mass="18094">MAVFHTVSWRLISGILGVICFLLMATLGILLKNFSCCLCPEKWIGFRCNCYFISNETKTWAESRRSCASQNSSLLTLESWGELGFLKHSEHFYWLGLSYNETYGAWLWEDGSALSRDLFSSHNTFKLRNCVIYKPPKDILEESCGGKLFYICKQQPF</sequence>
<dbReference type="Proteomes" id="UP000694863">
    <property type="component" value="Unplaced"/>
</dbReference>